<dbReference type="AlphaFoldDB" id="A0A0R3JS13"/>
<organism evidence="1 2">
    <name type="scientific">Caloramator mitchellensis</name>
    <dbReference type="NCBI Taxonomy" id="908809"/>
    <lineage>
        <taxon>Bacteria</taxon>
        <taxon>Bacillati</taxon>
        <taxon>Bacillota</taxon>
        <taxon>Clostridia</taxon>
        <taxon>Eubacteriales</taxon>
        <taxon>Clostridiaceae</taxon>
        <taxon>Caloramator</taxon>
    </lineage>
</organism>
<accession>A0A0R3JS13</accession>
<reference evidence="1 2" key="1">
    <citation type="submission" date="2015-09" db="EMBL/GenBank/DDBJ databases">
        <title>Draft genome sequence of a Caloramator mitchellensis, a moderate thermophile from the Great Artesian Basin of Australia.</title>
        <authorList>
            <person name="Patel B.K."/>
        </authorList>
    </citation>
    <scope>NUCLEOTIDE SEQUENCE [LARGE SCALE GENOMIC DNA]</scope>
    <source>
        <strain evidence="1 2">VF08</strain>
    </source>
</reference>
<sequence>MNEKHLKANYGLGKAFLSQNNNEGIVYLERVINISEKYLEEQFIKYYINACKHIYNYYIRQRYNEKAQEYYNKIINHSEIVEYAKNEREVLTFKDELILHDLDEDHVNRIINVLNKHPEISEAYLTKKKVIYFENSPVYVLGIMVKGMYNYEKVIKKLIDTGLNVNFDFL</sequence>
<protein>
    <submittedName>
        <fullName evidence="1">Uncharacterized protein</fullName>
    </submittedName>
</protein>
<dbReference type="RefSeq" id="WP_057979234.1">
    <property type="nucleotide sequence ID" value="NZ_LKHP01000012.1"/>
</dbReference>
<evidence type="ECO:0000313" key="2">
    <source>
        <dbReference type="Proteomes" id="UP000052015"/>
    </source>
</evidence>
<dbReference type="STRING" id="908809.ABG79_01918"/>
<comment type="caution">
    <text evidence="1">The sequence shown here is derived from an EMBL/GenBank/DDBJ whole genome shotgun (WGS) entry which is preliminary data.</text>
</comment>
<name>A0A0R3JS13_CALMK</name>
<evidence type="ECO:0000313" key="1">
    <source>
        <dbReference type="EMBL" id="KRQ86295.1"/>
    </source>
</evidence>
<dbReference type="Proteomes" id="UP000052015">
    <property type="component" value="Unassembled WGS sequence"/>
</dbReference>
<keyword evidence="2" id="KW-1185">Reference proteome</keyword>
<dbReference type="EMBL" id="LKHP01000012">
    <property type="protein sequence ID" value="KRQ86295.1"/>
    <property type="molecule type" value="Genomic_DNA"/>
</dbReference>
<gene>
    <name evidence="1" type="ORF">ABG79_01918</name>
</gene>
<dbReference type="OrthoDB" id="9789270at2"/>
<proteinExistence type="predicted"/>